<dbReference type="PaxDb" id="6945-B7PTK4"/>
<dbReference type="AlphaFoldDB" id="B7PTK4"/>
<keyword evidence="3" id="KW-1185">Reference proteome</keyword>
<protein>
    <submittedName>
        <fullName evidence="1 2">Uncharacterized protein</fullName>
    </submittedName>
</protein>
<reference evidence="2" key="2">
    <citation type="submission" date="2020-05" db="UniProtKB">
        <authorList>
            <consortium name="EnsemblMetazoa"/>
        </authorList>
    </citation>
    <scope>IDENTIFICATION</scope>
    <source>
        <strain evidence="2">wikel</strain>
    </source>
</reference>
<dbReference type="VEuPathDB" id="VectorBase:ISCW008364"/>
<dbReference type="EMBL" id="ABJB010088914">
    <property type="status" value="NOT_ANNOTATED_CDS"/>
    <property type="molecule type" value="Genomic_DNA"/>
</dbReference>
<reference evidence="1 3" key="1">
    <citation type="submission" date="2008-03" db="EMBL/GenBank/DDBJ databases">
        <title>Annotation of Ixodes scapularis.</title>
        <authorList>
            <consortium name="Ixodes scapularis Genome Project Consortium"/>
            <person name="Caler E."/>
            <person name="Hannick L.I."/>
            <person name="Bidwell S."/>
            <person name="Joardar V."/>
            <person name="Thiagarajan M."/>
            <person name="Amedeo P."/>
            <person name="Galinsky K.J."/>
            <person name="Schobel S."/>
            <person name="Inman J."/>
            <person name="Hostetler J."/>
            <person name="Miller J."/>
            <person name="Hammond M."/>
            <person name="Megy K."/>
            <person name="Lawson D."/>
            <person name="Kodira C."/>
            <person name="Sutton G."/>
            <person name="Meyer J."/>
            <person name="Hill C.A."/>
            <person name="Birren B."/>
            <person name="Nene V."/>
            <person name="Collins F."/>
            <person name="Alarcon-Chaidez F."/>
            <person name="Wikel S."/>
            <person name="Strausberg R."/>
        </authorList>
    </citation>
    <scope>NUCLEOTIDE SEQUENCE [LARGE SCALE GENOMIC DNA]</scope>
    <source>
        <strain evidence="3">Wikel</strain>
        <strain evidence="1">Wikel colony</strain>
    </source>
</reference>
<dbReference type="HOGENOM" id="CLU_1827438_0_0_1"/>
<evidence type="ECO:0000313" key="3">
    <source>
        <dbReference type="Proteomes" id="UP000001555"/>
    </source>
</evidence>
<dbReference type="Proteomes" id="UP000001555">
    <property type="component" value="Unassembled WGS sequence"/>
</dbReference>
<gene>
    <name evidence="1" type="ORF">IscW_ISCW008364</name>
</gene>
<evidence type="ECO:0000313" key="1">
    <source>
        <dbReference type="EMBL" id="EEC09926.1"/>
    </source>
</evidence>
<sequence length="141" mass="15268">MLVGRLPCGAGRRCRGPTTENVCWRAEPGVSDEVCSPCLRTGLVELLGGGNLHRHFQKGGTVLQSSPDLRSSPHPLPFWRVWEGRVLLGQTHPIASKLSARLCFCSKEGKVFSGVVLSFCFIAVTVLDAKNSGRNFVGVFS</sequence>
<accession>B7PTK4</accession>
<dbReference type="EMBL" id="DS786398">
    <property type="protein sequence ID" value="EEC09926.1"/>
    <property type="molecule type" value="Genomic_DNA"/>
</dbReference>
<dbReference type="EnsemblMetazoa" id="ISCW008364-RA">
    <property type="protein sequence ID" value="ISCW008364-PA"/>
    <property type="gene ID" value="ISCW008364"/>
</dbReference>
<proteinExistence type="predicted"/>
<evidence type="ECO:0000313" key="2">
    <source>
        <dbReference type="EnsemblMetazoa" id="ISCW008364-PA"/>
    </source>
</evidence>
<dbReference type="VEuPathDB" id="VectorBase:ISCI008364"/>
<name>B7PTK4_IXOSC</name>
<dbReference type="InParanoid" id="B7PTK4"/>
<organism>
    <name type="scientific">Ixodes scapularis</name>
    <name type="common">Black-legged tick</name>
    <name type="synonym">Deer tick</name>
    <dbReference type="NCBI Taxonomy" id="6945"/>
    <lineage>
        <taxon>Eukaryota</taxon>
        <taxon>Metazoa</taxon>
        <taxon>Ecdysozoa</taxon>
        <taxon>Arthropoda</taxon>
        <taxon>Chelicerata</taxon>
        <taxon>Arachnida</taxon>
        <taxon>Acari</taxon>
        <taxon>Parasitiformes</taxon>
        <taxon>Ixodida</taxon>
        <taxon>Ixodoidea</taxon>
        <taxon>Ixodidae</taxon>
        <taxon>Ixodinae</taxon>
        <taxon>Ixodes</taxon>
    </lineage>
</organism>